<dbReference type="EMBL" id="BAAFSV010000004">
    <property type="protein sequence ID" value="GAB1318328.1"/>
    <property type="molecule type" value="Genomic_DNA"/>
</dbReference>
<gene>
    <name evidence="1" type="ORF">MFIFM68171_08538</name>
</gene>
<protein>
    <submittedName>
        <fullName evidence="1">Uncharacterized protein</fullName>
    </submittedName>
</protein>
<dbReference type="Proteomes" id="UP001628179">
    <property type="component" value="Unassembled WGS sequence"/>
</dbReference>
<sequence length="184" mass="19341">MAPGKQITVEYKFRPTTLWKIEGDGELREVYDSMIIKQLKAMVAGEVRQMTGLVTVWFENKQVTNLNSTIEYVFRKSSTGKPGPLEFRYDPSVSVANGGYAMGAVAVAKKGGQAKAGGGRGDGGVVDKDGNLFGGEANGGDALDCVDGVGGRVWGGKANIGKATRDGQYAQGGDGFAGEVVRAR</sequence>
<evidence type="ECO:0000313" key="1">
    <source>
        <dbReference type="EMBL" id="GAB1318328.1"/>
    </source>
</evidence>
<proteinExistence type="predicted"/>
<accession>A0ABQ0GKP6</accession>
<dbReference type="RefSeq" id="XP_070920059.1">
    <property type="nucleotide sequence ID" value="XM_071063958.1"/>
</dbReference>
<name>A0ABQ0GKP6_9PEZI</name>
<evidence type="ECO:0000313" key="2">
    <source>
        <dbReference type="Proteomes" id="UP001628179"/>
    </source>
</evidence>
<reference evidence="1 2" key="1">
    <citation type="submission" date="2024-09" db="EMBL/GenBank/DDBJ databases">
        <title>Itraconazole resistance in Madurella fahalii resulting from another homologue of gene encoding cytochrome P450 14-alpha sterol demethylase (CYP51).</title>
        <authorList>
            <person name="Yoshioka I."/>
            <person name="Fahal A.H."/>
            <person name="Kaneko S."/>
            <person name="Yaguchi T."/>
        </authorList>
    </citation>
    <scope>NUCLEOTIDE SEQUENCE [LARGE SCALE GENOMIC DNA]</scope>
    <source>
        <strain evidence="1 2">IFM 68171</strain>
    </source>
</reference>
<comment type="caution">
    <text evidence="1">The sequence shown here is derived from an EMBL/GenBank/DDBJ whole genome shotgun (WGS) entry which is preliminary data.</text>
</comment>
<keyword evidence="2" id="KW-1185">Reference proteome</keyword>
<organism evidence="1 2">
    <name type="scientific">Madurella fahalii</name>
    <dbReference type="NCBI Taxonomy" id="1157608"/>
    <lineage>
        <taxon>Eukaryota</taxon>
        <taxon>Fungi</taxon>
        <taxon>Dikarya</taxon>
        <taxon>Ascomycota</taxon>
        <taxon>Pezizomycotina</taxon>
        <taxon>Sordariomycetes</taxon>
        <taxon>Sordariomycetidae</taxon>
        <taxon>Sordariales</taxon>
        <taxon>Sordariales incertae sedis</taxon>
        <taxon>Madurella</taxon>
    </lineage>
</organism>
<dbReference type="GeneID" id="98179281"/>